<dbReference type="CDD" id="cd05243">
    <property type="entry name" value="SDR_a5"/>
    <property type="match status" value="1"/>
</dbReference>
<name>A0A1X7NHR1_9MICO</name>
<dbReference type="Proteomes" id="UP000193711">
    <property type="component" value="Unassembled WGS sequence"/>
</dbReference>
<dbReference type="InterPro" id="IPR016040">
    <property type="entry name" value="NAD(P)-bd_dom"/>
</dbReference>
<dbReference type="Gene3D" id="3.40.50.720">
    <property type="entry name" value="NAD(P)-binding Rossmann-like Domain"/>
    <property type="match status" value="1"/>
</dbReference>
<sequence>MTRVAVIGAHGKIGQRILHLLYDAGHDSVGVIRNPDHAEDIIRLGSEPLVHDLESSTAADLAAALEGVDALVFTAGAGPDSGIERKRTVDLGASVLSQEAAAIAGIRRFVQISAIGVDEPLAEDTDETWRAYVEAKRDADTALRGTDLDWTILRPGALTSDEGTGAIALGDTVERGSIPRADVAATVVAVLEEPASIGRTWELVSGDVPIAEAVSSAS</sequence>
<reference evidence="3" key="1">
    <citation type="submission" date="2017-04" db="EMBL/GenBank/DDBJ databases">
        <authorList>
            <person name="Varghese N."/>
            <person name="Submissions S."/>
        </authorList>
    </citation>
    <scope>NUCLEOTIDE SEQUENCE [LARGE SCALE GENOMIC DNA]</scope>
    <source>
        <strain evidence="3">VKM Ac-2121</strain>
    </source>
</reference>
<dbReference type="InterPro" id="IPR036291">
    <property type="entry name" value="NAD(P)-bd_dom_sf"/>
</dbReference>
<dbReference type="RefSeq" id="WP_085475731.1">
    <property type="nucleotide sequence ID" value="NZ_FXBM01000001.1"/>
</dbReference>
<gene>
    <name evidence="2" type="ORF">SAMN06295885_1335</name>
</gene>
<evidence type="ECO:0000313" key="2">
    <source>
        <dbReference type="EMBL" id="SMH37365.1"/>
    </source>
</evidence>
<evidence type="ECO:0000259" key="1">
    <source>
        <dbReference type="Pfam" id="PF13460"/>
    </source>
</evidence>
<feature type="domain" description="NAD(P)-binding" evidence="1">
    <location>
        <begin position="8"/>
        <end position="194"/>
    </location>
</feature>
<protein>
    <submittedName>
        <fullName evidence="2">Uncharacterized conserved protein YbjT, contains NAD(P)-binding and DUF2867 domains</fullName>
    </submittedName>
</protein>
<proteinExistence type="predicted"/>
<dbReference type="STRING" id="1891671.SAMN06295885_1335"/>
<keyword evidence="3" id="KW-1185">Reference proteome</keyword>
<dbReference type="AlphaFoldDB" id="A0A1X7NHR1"/>
<dbReference type="EMBL" id="FXBM01000001">
    <property type="protein sequence ID" value="SMH37365.1"/>
    <property type="molecule type" value="Genomic_DNA"/>
</dbReference>
<evidence type="ECO:0000313" key="3">
    <source>
        <dbReference type="Proteomes" id="UP000193711"/>
    </source>
</evidence>
<organism evidence="2 3">
    <name type="scientific">Rathayibacter oskolensis</name>
    <dbReference type="NCBI Taxonomy" id="1891671"/>
    <lineage>
        <taxon>Bacteria</taxon>
        <taxon>Bacillati</taxon>
        <taxon>Actinomycetota</taxon>
        <taxon>Actinomycetes</taxon>
        <taxon>Micrococcales</taxon>
        <taxon>Microbacteriaceae</taxon>
        <taxon>Rathayibacter</taxon>
    </lineage>
</organism>
<dbReference type="PANTHER" id="PTHR15020:SF50">
    <property type="entry name" value="UPF0659 PROTEIN YMR090W"/>
    <property type="match status" value="1"/>
</dbReference>
<dbReference type="PANTHER" id="PTHR15020">
    <property type="entry name" value="FLAVIN REDUCTASE-RELATED"/>
    <property type="match status" value="1"/>
</dbReference>
<dbReference type="Pfam" id="PF13460">
    <property type="entry name" value="NAD_binding_10"/>
    <property type="match status" value="1"/>
</dbReference>
<dbReference type="OrthoDB" id="4248066at2"/>
<dbReference type="SUPFAM" id="SSF51735">
    <property type="entry name" value="NAD(P)-binding Rossmann-fold domains"/>
    <property type="match status" value="1"/>
</dbReference>
<accession>A0A1X7NHR1</accession>